<reference evidence="1 2" key="1">
    <citation type="submission" date="2022-03" db="EMBL/GenBank/DDBJ databases">
        <title>Novel taxa within the pig intestine.</title>
        <authorList>
            <person name="Wylensek D."/>
            <person name="Bishof K."/>
            <person name="Afrizal A."/>
            <person name="Clavel T."/>
        </authorList>
    </citation>
    <scope>NUCLEOTIDE SEQUENCE [LARGE SCALE GENOMIC DNA]</scope>
    <source>
        <strain evidence="1 2">Cla-KB-P134</strain>
    </source>
</reference>
<sequence length="255" mass="29545">MRKIYDAFHLVINGESSTRYAPLIVPGDANAPQPKYYEYDEVIGKDGRDRVFENVYKEYTDPYSFYFLEEEKGQWGNQWALLKQWLYSFNVNDQKIVFQESTSLEWFKYLSKVEIESADRSVKKVGIAKVNFTFAPYEYAIGGLYSYTLAEIEYNSWYRCEPMYILTNSNTEKRNVMISISNDSGSYDVSFELPGMSKANVSVRDAIIRCYKNDGSIQVLSYVGNLKNLVMEHGVNNIRATDGINISVIPNWRRL</sequence>
<evidence type="ECO:0000313" key="1">
    <source>
        <dbReference type="EMBL" id="MDX8416956.1"/>
    </source>
</evidence>
<dbReference type="EMBL" id="JALBUS010000004">
    <property type="protein sequence ID" value="MDX8416956.1"/>
    <property type="molecule type" value="Genomic_DNA"/>
</dbReference>
<gene>
    <name evidence="1" type="ORF">MOZ64_03750</name>
</gene>
<protein>
    <recommendedName>
        <fullName evidence="3">Phage tail protein</fullName>
    </recommendedName>
</protein>
<accession>A0ABU4WK58</accession>
<dbReference type="Proteomes" id="UP001285244">
    <property type="component" value="Unassembled WGS sequence"/>
</dbReference>
<evidence type="ECO:0000313" key="2">
    <source>
        <dbReference type="Proteomes" id="UP001285244"/>
    </source>
</evidence>
<dbReference type="RefSeq" id="WP_320325268.1">
    <property type="nucleotide sequence ID" value="NZ_JALBUS010000004.1"/>
</dbReference>
<organism evidence="1 2">
    <name type="scientific">Absicoccus intestinalis</name>
    <dbReference type="NCBI Taxonomy" id="2926319"/>
    <lineage>
        <taxon>Bacteria</taxon>
        <taxon>Bacillati</taxon>
        <taxon>Bacillota</taxon>
        <taxon>Erysipelotrichia</taxon>
        <taxon>Erysipelotrichales</taxon>
        <taxon>Erysipelotrichaceae</taxon>
        <taxon>Absicoccus</taxon>
    </lineage>
</organism>
<name>A0ABU4WK58_9FIRM</name>
<comment type="caution">
    <text evidence="1">The sequence shown here is derived from an EMBL/GenBank/DDBJ whole genome shotgun (WGS) entry which is preliminary data.</text>
</comment>
<proteinExistence type="predicted"/>
<keyword evidence="2" id="KW-1185">Reference proteome</keyword>
<evidence type="ECO:0008006" key="3">
    <source>
        <dbReference type="Google" id="ProtNLM"/>
    </source>
</evidence>